<name>C1GYR9_PARBA</name>
<protein>
    <submittedName>
        <fullName evidence="1">Uncharacterized protein</fullName>
    </submittedName>
</protein>
<dbReference type="GeneID" id="9097775"/>
<dbReference type="HOGENOM" id="CLU_2134278_0_0_1"/>
<organism evidence="1 2">
    <name type="scientific">Paracoccidioides lutzii (strain ATCC MYA-826 / Pb01)</name>
    <name type="common">Paracoccidioides brasiliensis</name>
    <dbReference type="NCBI Taxonomy" id="502779"/>
    <lineage>
        <taxon>Eukaryota</taxon>
        <taxon>Fungi</taxon>
        <taxon>Dikarya</taxon>
        <taxon>Ascomycota</taxon>
        <taxon>Pezizomycotina</taxon>
        <taxon>Eurotiomycetes</taxon>
        <taxon>Eurotiomycetidae</taxon>
        <taxon>Onygenales</taxon>
        <taxon>Ajellomycetaceae</taxon>
        <taxon>Paracoccidioides</taxon>
    </lineage>
</organism>
<dbReference type="KEGG" id="pbl:PAAG_03223"/>
<gene>
    <name evidence="1" type="ORF">PAAG_03223</name>
</gene>
<dbReference type="Proteomes" id="UP000002059">
    <property type="component" value="Partially assembled WGS sequence"/>
</dbReference>
<dbReference type="AlphaFoldDB" id="C1GYR9"/>
<dbReference type="EMBL" id="KN293999">
    <property type="protein sequence ID" value="EEH41660.2"/>
    <property type="molecule type" value="Genomic_DNA"/>
</dbReference>
<keyword evidence="2" id="KW-1185">Reference proteome</keyword>
<dbReference type="VEuPathDB" id="FungiDB:PAAG_03223"/>
<evidence type="ECO:0000313" key="1">
    <source>
        <dbReference type="EMBL" id="EEH41660.2"/>
    </source>
</evidence>
<sequence length="113" mass="12678">MHIPITRALYRTASAAVKRMSRRLCISQNEAQDHALRNNRSSRNAIKIRAFIGCGCFRLIVFRSDMSSIAINAGVNFVIGKDGGQSNAMRMGNTRVIFLMSRGSRNQQAFSRR</sequence>
<evidence type="ECO:0000313" key="2">
    <source>
        <dbReference type="Proteomes" id="UP000002059"/>
    </source>
</evidence>
<proteinExistence type="predicted"/>
<accession>C1GYR9</accession>
<dbReference type="RefSeq" id="XP_015702094.1">
    <property type="nucleotide sequence ID" value="XM_015844888.1"/>
</dbReference>
<reference evidence="1 2" key="1">
    <citation type="journal article" date="2011" name="PLoS Genet.">
        <title>Comparative genomic analysis of human fungal pathogens causing paracoccidioidomycosis.</title>
        <authorList>
            <person name="Desjardins C.A."/>
            <person name="Champion M.D."/>
            <person name="Holder J.W."/>
            <person name="Muszewska A."/>
            <person name="Goldberg J."/>
            <person name="Bailao A.M."/>
            <person name="Brigido M.M."/>
            <person name="Ferreira M.E."/>
            <person name="Garcia A.M."/>
            <person name="Grynberg M."/>
            <person name="Gujja S."/>
            <person name="Heiman D.I."/>
            <person name="Henn M.R."/>
            <person name="Kodira C.D."/>
            <person name="Leon-Narvaez H."/>
            <person name="Longo L.V."/>
            <person name="Ma L.J."/>
            <person name="Malavazi I."/>
            <person name="Matsuo A.L."/>
            <person name="Morais F.V."/>
            <person name="Pereira M."/>
            <person name="Rodriguez-Brito S."/>
            <person name="Sakthikumar S."/>
            <person name="Salem-Izacc S.M."/>
            <person name="Sykes S.M."/>
            <person name="Teixeira M.M."/>
            <person name="Vallejo M.C."/>
            <person name="Walter M.E."/>
            <person name="Yandava C."/>
            <person name="Young S."/>
            <person name="Zeng Q."/>
            <person name="Zucker J."/>
            <person name="Felipe M.S."/>
            <person name="Goldman G.H."/>
            <person name="Haas B.J."/>
            <person name="McEwen J.G."/>
            <person name="Nino-Vega G."/>
            <person name="Puccia R."/>
            <person name="San-Blas G."/>
            <person name="Soares C.M."/>
            <person name="Birren B.W."/>
            <person name="Cuomo C.A."/>
        </authorList>
    </citation>
    <scope>NUCLEOTIDE SEQUENCE [LARGE SCALE GENOMIC DNA]</scope>
    <source>
        <strain evidence="2">ATCC MYA-826 / Pb01</strain>
    </source>
</reference>